<feature type="domain" description="Transposase IS4-like" evidence="1">
    <location>
        <begin position="107"/>
        <end position="266"/>
    </location>
</feature>
<evidence type="ECO:0000259" key="1">
    <source>
        <dbReference type="Pfam" id="PF01609"/>
    </source>
</evidence>
<dbReference type="InterPro" id="IPR053520">
    <property type="entry name" value="Transposase_Tn903"/>
</dbReference>
<dbReference type="NCBIfam" id="NF033579">
    <property type="entry name" value="transpos_IS5_2"/>
    <property type="match status" value="1"/>
</dbReference>
<gene>
    <name evidence="2" type="ORF">SAMN04487949_2891</name>
</gene>
<evidence type="ECO:0000313" key="2">
    <source>
        <dbReference type="EMBL" id="SDM93216.1"/>
    </source>
</evidence>
<dbReference type="GO" id="GO:0004803">
    <property type="term" value="F:transposase activity"/>
    <property type="evidence" value="ECO:0007669"/>
    <property type="project" value="InterPro"/>
</dbReference>
<proteinExistence type="predicted"/>
<dbReference type="Proteomes" id="UP000199451">
    <property type="component" value="Unassembled WGS sequence"/>
</dbReference>
<sequence>MISEFRLLTRVTVAKAKSVVDNSDEPADPQGGGGFAEWAMLTLHALRIELGKSYRVAVDLLSEMPGVLEEIGLTRLPHYTVLRTWFARIPTKTWRAFLGASAEKRTGHAAIDSTGFDRDQPSRHYANRTHYRVRALKVTALVDVETLYITDIHSTTSKKHDAKIGPQVARVPAGDLRSLAADRGYDAKAFRDELRENGIRPLIKHRIMNPLDHAHNARMDRDRYNRRSMSETVFSSIKRTLGAAVRARSWWLEFREMLLKATVYNLRRSVRYP</sequence>
<dbReference type="EMBL" id="FNHL01000004">
    <property type="protein sequence ID" value="SDM93216.1"/>
    <property type="molecule type" value="Genomic_DNA"/>
</dbReference>
<keyword evidence="3" id="KW-1185">Reference proteome</keyword>
<protein>
    <submittedName>
        <fullName evidence="2">Transposase and inactivated derivatives, IS5 family</fullName>
    </submittedName>
</protein>
<dbReference type="InterPro" id="IPR002559">
    <property type="entry name" value="Transposase_11"/>
</dbReference>
<evidence type="ECO:0000313" key="3">
    <source>
        <dbReference type="Proteomes" id="UP000199451"/>
    </source>
</evidence>
<reference evidence="3" key="1">
    <citation type="submission" date="2016-10" db="EMBL/GenBank/DDBJ databases">
        <authorList>
            <person name="Varghese N."/>
            <person name="Submissions S."/>
        </authorList>
    </citation>
    <scope>NUCLEOTIDE SEQUENCE [LARGE SCALE GENOMIC DNA]</scope>
    <source>
        <strain evidence="3">CGMCC 1.10119</strain>
    </source>
</reference>
<dbReference type="STRING" id="660521.SAMN04487949_2891"/>
<dbReference type="GO" id="GO:0006313">
    <property type="term" value="P:DNA transposition"/>
    <property type="evidence" value="ECO:0007669"/>
    <property type="project" value="InterPro"/>
</dbReference>
<dbReference type="GO" id="GO:0003677">
    <property type="term" value="F:DNA binding"/>
    <property type="evidence" value="ECO:0007669"/>
    <property type="project" value="InterPro"/>
</dbReference>
<name>A0A1G9X9U5_9EURY</name>
<accession>A0A1G9X9U5</accession>
<dbReference type="AlphaFoldDB" id="A0A1G9X9U5"/>
<dbReference type="Pfam" id="PF01609">
    <property type="entry name" value="DDE_Tnp_1"/>
    <property type="match status" value="1"/>
</dbReference>
<organism evidence="2 3">
    <name type="scientific">Halogranum gelatinilyticum</name>
    <dbReference type="NCBI Taxonomy" id="660521"/>
    <lineage>
        <taxon>Archaea</taxon>
        <taxon>Methanobacteriati</taxon>
        <taxon>Methanobacteriota</taxon>
        <taxon>Stenosarchaea group</taxon>
        <taxon>Halobacteria</taxon>
        <taxon>Halobacteriales</taxon>
        <taxon>Haloferacaceae</taxon>
    </lineage>
</organism>
<dbReference type="RefSeq" id="WP_089698561.1">
    <property type="nucleotide sequence ID" value="NZ_FNHL01000004.1"/>
</dbReference>
<dbReference type="OrthoDB" id="110773at2157"/>